<feature type="transmembrane region" description="Helical" evidence="1">
    <location>
        <begin position="7"/>
        <end position="30"/>
    </location>
</feature>
<dbReference type="Proteomes" id="UP000053900">
    <property type="component" value="Unassembled WGS sequence"/>
</dbReference>
<evidence type="ECO:0000313" key="3">
    <source>
        <dbReference type="Proteomes" id="UP000053900"/>
    </source>
</evidence>
<proteinExistence type="predicted"/>
<evidence type="ECO:0000256" key="1">
    <source>
        <dbReference type="SAM" id="Phobius"/>
    </source>
</evidence>
<protein>
    <recommendedName>
        <fullName evidence="4">CTP synthetase</fullName>
    </recommendedName>
</protein>
<evidence type="ECO:0008006" key="4">
    <source>
        <dbReference type="Google" id="ProtNLM"/>
    </source>
</evidence>
<evidence type="ECO:0000313" key="2">
    <source>
        <dbReference type="EMBL" id="KND21935.1"/>
    </source>
</evidence>
<dbReference type="EMBL" id="LGSW01000004">
    <property type="protein sequence ID" value="KND21935.1"/>
    <property type="molecule type" value="Genomic_DNA"/>
</dbReference>
<keyword evidence="1" id="KW-1133">Transmembrane helix</keyword>
<keyword evidence="1" id="KW-0812">Transmembrane</keyword>
<accession>A0ABR5ILJ0</accession>
<comment type="caution">
    <text evidence="2">The sequence shown here is derived from an EMBL/GenBank/DDBJ whole genome shotgun (WGS) entry which is preliminary data.</text>
</comment>
<reference evidence="2 3" key="1">
    <citation type="submission" date="2015-07" db="EMBL/GenBank/DDBJ databases">
        <title>Draft genome of Enhydrobacter aerosaccus.</title>
        <authorList>
            <person name="Wang X."/>
        </authorList>
    </citation>
    <scope>NUCLEOTIDE SEQUENCE [LARGE SCALE GENOMIC DNA]</scope>
    <source>
        <strain evidence="2 3">CGMCC9176</strain>
    </source>
</reference>
<sequence length="70" mass="7419">MNWQLFSAIFTIASGVTIGVLMTIALVTGFDEAQHIVTAAIIGLVLSIPIAWIVVKKLQSLGVNKTPVTP</sequence>
<keyword evidence="1" id="KW-0472">Membrane</keyword>
<feature type="transmembrane region" description="Helical" evidence="1">
    <location>
        <begin position="36"/>
        <end position="55"/>
    </location>
</feature>
<keyword evidence="3" id="KW-1185">Reference proteome</keyword>
<gene>
    <name evidence="2" type="ORF">AFK20_06930</name>
</gene>
<name>A0ABR5ILJ0_9HYPH</name>
<organism evidence="2 3">
    <name type="scientific">Enhydrobacter aerosaccus</name>
    <dbReference type="NCBI Taxonomy" id="225324"/>
    <lineage>
        <taxon>Bacteria</taxon>
        <taxon>Pseudomonadati</taxon>
        <taxon>Pseudomonadota</taxon>
        <taxon>Alphaproteobacteria</taxon>
        <taxon>Hyphomicrobiales</taxon>
        <taxon>Enhydrobacter</taxon>
    </lineage>
</organism>